<feature type="coiled-coil region" evidence="1">
    <location>
        <begin position="236"/>
        <end position="277"/>
    </location>
</feature>
<proteinExistence type="predicted"/>
<dbReference type="Proteomes" id="UP000692954">
    <property type="component" value="Unassembled WGS sequence"/>
</dbReference>
<evidence type="ECO:0000313" key="2">
    <source>
        <dbReference type="EMBL" id="CAD8067711.1"/>
    </source>
</evidence>
<dbReference type="OrthoDB" id="10363070at2759"/>
<comment type="caution">
    <text evidence="2">The sequence shown here is derived from an EMBL/GenBank/DDBJ whole genome shotgun (WGS) entry which is preliminary data.</text>
</comment>
<dbReference type="AlphaFoldDB" id="A0A8S1LNI9"/>
<feature type="coiled-coil region" evidence="1">
    <location>
        <begin position="101"/>
        <end position="184"/>
    </location>
</feature>
<sequence length="406" mass="47690">MQKRQSHNKIPSEVIHPNNYYIIPNSHRSSQTQVENLQMKKVASTNNFDQFEKIYNVEKLQNQHQQNNAYQSNLQFQQSIQYSEQNNQYLNRQHQQLLQNNVDLQSLYNRSEMENKKLQNELKLLQNRISLRENELKQAQENGAQYMKEIAQLKISIQKLNSTLTKLNDENVQYKDQLNATETQSFLLDKGLSSRRDLNQQNEFNLSESRQSQNSRQNSQIISNLQINSSITNENISKYQNQILQYQKELTEKNQLIADLQQQVKNLTEFQRQLMAKSPKKQQKQHNKGLRTLFQSSPRQTPIQKVQISNESQIMSNKNLLNLIEEQQKPDSQLHRTRQSDEFEAGPSIKSSITNLKSKQQLQQIYKKINQSTIYTAGLYSSLLDYQYLSNSKLLSFSCSKETLQH</sequence>
<keyword evidence="1" id="KW-0175">Coiled coil</keyword>
<reference evidence="2" key="1">
    <citation type="submission" date="2021-01" db="EMBL/GenBank/DDBJ databases">
        <authorList>
            <consortium name="Genoscope - CEA"/>
            <person name="William W."/>
        </authorList>
    </citation>
    <scope>NUCLEOTIDE SEQUENCE</scope>
</reference>
<evidence type="ECO:0000313" key="3">
    <source>
        <dbReference type="Proteomes" id="UP000692954"/>
    </source>
</evidence>
<gene>
    <name evidence="2" type="ORF">PSON_ATCC_30995.1.T0230177</name>
</gene>
<evidence type="ECO:0000256" key="1">
    <source>
        <dbReference type="SAM" id="Coils"/>
    </source>
</evidence>
<accession>A0A8S1LNI9</accession>
<organism evidence="2 3">
    <name type="scientific">Paramecium sonneborni</name>
    <dbReference type="NCBI Taxonomy" id="65129"/>
    <lineage>
        <taxon>Eukaryota</taxon>
        <taxon>Sar</taxon>
        <taxon>Alveolata</taxon>
        <taxon>Ciliophora</taxon>
        <taxon>Intramacronucleata</taxon>
        <taxon>Oligohymenophorea</taxon>
        <taxon>Peniculida</taxon>
        <taxon>Parameciidae</taxon>
        <taxon>Paramecium</taxon>
    </lineage>
</organism>
<keyword evidence="3" id="KW-1185">Reference proteome</keyword>
<name>A0A8S1LNI9_9CILI</name>
<dbReference type="EMBL" id="CAJJDN010000023">
    <property type="protein sequence ID" value="CAD8067711.1"/>
    <property type="molecule type" value="Genomic_DNA"/>
</dbReference>
<protein>
    <submittedName>
        <fullName evidence="2">Uncharacterized protein</fullName>
    </submittedName>
</protein>